<dbReference type="EMBL" id="WQMT02000001">
    <property type="protein sequence ID" value="KAG9227390.1"/>
    <property type="molecule type" value="Genomic_DNA"/>
</dbReference>
<reference evidence="1 2" key="1">
    <citation type="journal article" date="2021" name="Appl. Environ. Microbiol.">
        <title>Genetic linkage and physical mapping for an oyster mushroom Pleurotus cornucopiae and QTL analysis for the trait cap color.</title>
        <authorList>
            <person name="Zhang Y."/>
            <person name="Gao W."/>
            <person name="Sonnenberg A."/>
            <person name="Chen Q."/>
            <person name="Zhang J."/>
            <person name="Huang C."/>
        </authorList>
    </citation>
    <scope>NUCLEOTIDE SEQUENCE [LARGE SCALE GENOMIC DNA]</scope>
    <source>
        <strain evidence="1">CCMSSC00406</strain>
    </source>
</reference>
<evidence type="ECO:0000313" key="2">
    <source>
        <dbReference type="Proteomes" id="UP000824881"/>
    </source>
</evidence>
<keyword evidence="2" id="KW-1185">Reference proteome</keyword>
<gene>
    <name evidence="1" type="ORF">CCMSSC00406_0004071</name>
</gene>
<accession>A0ACB7JB08</accession>
<sequence length="1395" mass="154555">MVHVQLYGPVGDLESDIISVNLAGIQVVILGSMKRATDLHEKRSALYANRPHMTALVEIMNFEDCIFAFHQYGPQWRQHRKLFNDHFQAHVIPKYHPSMVREAHILAQQVLRAPEKILKHLRQPLSPSVYPAILMDITYGVRIAPDDDYFVSLAEEAMSGLNISTINGTSFLDIFSVLKYIPSWMPGAGFKRAAEHARNVNIAAAMEPWEAAKKVLSPDSVIAKLLDQTGDDVLSRNTAAAAYLAGSDTSVSTAHTLVLALAMHPEVQRKAQSELDEVVGVNRLPTFEDRDQLPYLSAILKEAARWQTVAPFGNSRRSIADDVYEGYFIPKVLSFLQSRDFGTLVIRRSIHHDPENFPNPFAFDPDRFMKDGKLNPDVLDPTIVGFGLGRRVCPGRFFSNDGLYITFAILLSLFDFAPPLDADGRPIVLKAEMTTGIISQCTPYNQMTLGPSRLSYSGREALAFITFLRKCAQSPLRNRSFTTKAMDWSATVLSASSSDTEPTVVVTFDSAKYIFNAGENTNRAFLQSRRNWKRSRGIFFTSIGTERASGLAGLLMTLADATIPKLDIVGPPGTTHFLAAMRSYTFRDAMPVNPIEASLSLSQEHLYKDENITVYSIPIIPTLSALDGALTMSKRKRDASPSSPVKRARVEEGTPPKSYETLSEALNDPKLCPVRLEGPVAHEYRKLMVKTMFPASQKSSISSPSQKSGKRKGKATDIAVDTLPEVPSDRANVDIYRRPRIPNGFHQQLPRFAYDVPVNGPPTLAYIIAGPRIRGKFDVKRAEALGVPFGRLRGQLTKGQAVTFEVNVGDNVEKRTVRPEECVGESESPGVLIILDVPTPAYIPSLISSFTTSSTFARFRSHQPEDAKEYNVRTVFHLCGKGVLEDARYIEFMNGFSPSVHHVVSSKDFTADPVTFTSVAFNQLRLNQLDQEMFPLPHFSLEARRTLSTLPNLPKQTIPLKASLFIKMRPFSPPTVDAIYSSQDLPTHDLFHPAVTAQTSTNVPLPLPPSTLEKFEVARSLVGDSIGHVTPGSGTEKANDVIVTPLGTGSALPTKYRNVSSTLIRIPKWGSILLDAGEGSWGQLIRLFGAPNPERAGQDVENVETFLRDLRCLFVSHIHGDHHMGVAKILAKRRQLDPPPTQPLYLVALRAAHVYLREYSDIEDLGLFDSSPSGVVTIMSESLHWKRPERYQTTGMWQLGGNEPWTDIQRSQDAAQEMCSSLGLKSFRTVDVYHRTRCYGAVIDHADGWSIVFSGDTQPTQNLVWAGRGATLLIHEATMADDQEEMAKKKAHSTFGQAVDIGRRMNAENILLTHFSARYPKLPPDALAPVSSTKTPTGGLKEPIIALAFDHANIKIGDMWKLNHYMDAIQQCLRDSSDDGDEEEITLESTEVDIS</sequence>
<dbReference type="Proteomes" id="UP000824881">
    <property type="component" value="Unassembled WGS sequence"/>
</dbReference>
<name>A0ACB7JB08_PLECO</name>
<comment type="caution">
    <text evidence="1">The sequence shown here is derived from an EMBL/GenBank/DDBJ whole genome shotgun (WGS) entry which is preliminary data.</text>
</comment>
<protein>
    <submittedName>
        <fullName evidence="1">Uncharacterized protein</fullName>
    </submittedName>
</protein>
<organism evidence="1 2">
    <name type="scientific">Pleurotus cornucopiae</name>
    <name type="common">Cornucopia mushroom</name>
    <dbReference type="NCBI Taxonomy" id="5321"/>
    <lineage>
        <taxon>Eukaryota</taxon>
        <taxon>Fungi</taxon>
        <taxon>Dikarya</taxon>
        <taxon>Basidiomycota</taxon>
        <taxon>Agaricomycotina</taxon>
        <taxon>Agaricomycetes</taxon>
        <taxon>Agaricomycetidae</taxon>
        <taxon>Agaricales</taxon>
        <taxon>Pleurotineae</taxon>
        <taxon>Pleurotaceae</taxon>
        <taxon>Pleurotus</taxon>
    </lineage>
</organism>
<proteinExistence type="predicted"/>
<evidence type="ECO:0000313" key="1">
    <source>
        <dbReference type="EMBL" id="KAG9227390.1"/>
    </source>
</evidence>